<accession>A0ABR6BJC2</accession>
<comment type="caution">
    <text evidence="1">The sequence shown here is derived from an EMBL/GenBank/DDBJ whole genome shotgun (WGS) entry which is preliminary data.</text>
</comment>
<keyword evidence="2" id="KW-1185">Reference proteome</keyword>
<organism evidence="1 2">
    <name type="scientific">Kutzneria viridogrisea</name>
    <dbReference type="NCBI Taxonomy" id="47990"/>
    <lineage>
        <taxon>Bacteria</taxon>
        <taxon>Bacillati</taxon>
        <taxon>Actinomycetota</taxon>
        <taxon>Actinomycetes</taxon>
        <taxon>Pseudonocardiales</taxon>
        <taxon>Pseudonocardiaceae</taxon>
        <taxon>Kutzneria</taxon>
    </lineage>
</organism>
<name>A0ABR6BJC2_9PSEU</name>
<protein>
    <submittedName>
        <fullName evidence="1">Uncharacterized protein</fullName>
    </submittedName>
</protein>
<dbReference type="RefSeq" id="WP_318296411.1">
    <property type="nucleotide sequence ID" value="NZ_BAAABQ010000091.1"/>
</dbReference>
<dbReference type="Proteomes" id="UP000517916">
    <property type="component" value="Unassembled WGS sequence"/>
</dbReference>
<gene>
    <name evidence="1" type="ORF">BC739_004041</name>
</gene>
<sequence>MLAFLERRTRKLHIPDVTAHPTAQWATQPARNLASELGSRVESPRFGLRDRDRKYTTSFAAVFEAEEMDVLLSAPSRRA</sequence>
<evidence type="ECO:0000313" key="1">
    <source>
        <dbReference type="EMBL" id="MBA8926835.1"/>
    </source>
</evidence>
<proteinExistence type="predicted"/>
<evidence type="ECO:0000313" key="2">
    <source>
        <dbReference type="Proteomes" id="UP000517916"/>
    </source>
</evidence>
<dbReference type="EMBL" id="JACJID010000003">
    <property type="protein sequence ID" value="MBA8926835.1"/>
    <property type="molecule type" value="Genomic_DNA"/>
</dbReference>
<reference evidence="1 2" key="1">
    <citation type="submission" date="2020-08" db="EMBL/GenBank/DDBJ databases">
        <title>Genomic Encyclopedia of Archaeal and Bacterial Type Strains, Phase II (KMG-II): from individual species to whole genera.</title>
        <authorList>
            <person name="Goeker M."/>
        </authorList>
    </citation>
    <scope>NUCLEOTIDE SEQUENCE [LARGE SCALE GENOMIC DNA]</scope>
    <source>
        <strain evidence="1 2">DSM 43850</strain>
    </source>
</reference>